<keyword evidence="4" id="KW-0862">Zinc</keyword>
<feature type="domain" description="Extradiol ring-cleavage dioxygenase class III enzyme subunit B" evidence="6">
    <location>
        <begin position="139"/>
        <end position="234"/>
    </location>
</feature>
<reference evidence="7 8" key="1">
    <citation type="submission" date="2018-09" db="EMBL/GenBank/DDBJ databases">
        <title>A high-quality reference genome of wild soybean provides a powerful tool to mine soybean genomes.</title>
        <authorList>
            <person name="Xie M."/>
            <person name="Chung C.Y.L."/>
            <person name="Li M.-W."/>
            <person name="Wong F.-L."/>
            <person name="Chan T.-F."/>
            <person name="Lam H.-M."/>
        </authorList>
    </citation>
    <scope>NUCLEOTIDE SEQUENCE [LARGE SCALE GENOMIC DNA]</scope>
    <source>
        <strain evidence="8">cv. W05</strain>
        <tissue evidence="7">Hypocotyl of etiolated seedlings</tissue>
    </source>
</reference>
<evidence type="ECO:0000256" key="1">
    <source>
        <dbReference type="ARBA" id="ARBA00001947"/>
    </source>
</evidence>
<dbReference type="GO" id="GO:0008198">
    <property type="term" value="F:ferrous iron binding"/>
    <property type="evidence" value="ECO:0007669"/>
    <property type="project" value="InterPro"/>
</dbReference>
<gene>
    <name evidence="7" type="ORF">D0Y65_054790</name>
</gene>
<dbReference type="SUPFAM" id="SSF53213">
    <property type="entry name" value="LigB-like"/>
    <property type="match status" value="1"/>
</dbReference>
<name>A0A445F8L1_GLYSO</name>
<evidence type="ECO:0000259" key="6">
    <source>
        <dbReference type="Pfam" id="PF02900"/>
    </source>
</evidence>
<feature type="domain" description="Extradiol ring-cleavage dioxygenase class III enzyme subunit B" evidence="6">
    <location>
        <begin position="6"/>
        <end position="135"/>
    </location>
</feature>
<evidence type="ECO:0000256" key="5">
    <source>
        <dbReference type="ARBA" id="ARBA00023002"/>
    </source>
</evidence>
<evidence type="ECO:0000313" key="7">
    <source>
        <dbReference type="EMBL" id="RZB45104.1"/>
    </source>
</evidence>
<protein>
    <submittedName>
        <fullName evidence="7">4,5-DOPA dioxygenase extradiol</fullName>
    </submittedName>
</protein>
<keyword evidence="8" id="KW-1185">Reference proteome</keyword>
<dbReference type="InterPro" id="IPR014436">
    <property type="entry name" value="Extradiol_dOase_DODA"/>
</dbReference>
<dbReference type="PANTHER" id="PTHR30096">
    <property type="entry name" value="4,5-DOPA DIOXYGENASE EXTRADIOL-LIKE PROTEIN"/>
    <property type="match status" value="1"/>
</dbReference>
<dbReference type="GO" id="GO:0016702">
    <property type="term" value="F:oxidoreductase activity, acting on single donors with incorporation of molecular oxygen, incorporation of two atoms of oxygen"/>
    <property type="evidence" value="ECO:0007669"/>
    <property type="project" value="UniProtKB-ARBA"/>
</dbReference>
<dbReference type="Gene3D" id="3.40.830.10">
    <property type="entry name" value="LigB-like"/>
    <property type="match status" value="2"/>
</dbReference>
<dbReference type="EMBL" id="QZWG01000020">
    <property type="protein sequence ID" value="RZB45104.1"/>
    <property type="molecule type" value="Genomic_DNA"/>
</dbReference>
<evidence type="ECO:0000256" key="2">
    <source>
        <dbReference type="ARBA" id="ARBA00007581"/>
    </source>
</evidence>
<accession>A0A445F8L1</accession>
<dbReference type="InterPro" id="IPR004183">
    <property type="entry name" value="Xdiol_dOase_suB"/>
</dbReference>
<evidence type="ECO:0000256" key="4">
    <source>
        <dbReference type="ARBA" id="ARBA00022833"/>
    </source>
</evidence>
<dbReference type="Pfam" id="PF02900">
    <property type="entry name" value="LigB"/>
    <property type="match status" value="2"/>
</dbReference>
<keyword evidence="3" id="KW-0479">Metal-binding</keyword>
<evidence type="ECO:0000256" key="3">
    <source>
        <dbReference type="ARBA" id="ARBA00022723"/>
    </source>
</evidence>
<keyword evidence="7" id="KW-0223">Dioxygenase</keyword>
<organism evidence="7 8">
    <name type="scientific">Glycine soja</name>
    <name type="common">Wild soybean</name>
    <dbReference type="NCBI Taxonomy" id="3848"/>
    <lineage>
        <taxon>Eukaryota</taxon>
        <taxon>Viridiplantae</taxon>
        <taxon>Streptophyta</taxon>
        <taxon>Embryophyta</taxon>
        <taxon>Tracheophyta</taxon>
        <taxon>Spermatophyta</taxon>
        <taxon>Magnoliopsida</taxon>
        <taxon>eudicotyledons</taxon>
        <taxon>Gunneridae</taxon>
        <taxon>Pentapetalae</taxon>
        <taxon>rosids</taxon>
        <taxon>fabids</taxon>
        <taxon>Fabales</taxon>
        <taxon>Fabaceae</taxon>
        <taxon>Papilionoideae</taxon>
        <taxon>50 kb inversion clade</taxon>
        <taxon>NPAAA clade</taxon>
        <taxon>indigoferoid/millettioid clade</taxon>
        <taxon>Phaseoleae</taxon>
        <taxon>Glycine</taxon>
        <taxon>Glycine subgen. Soja</taxon>
    </lineage>
</organism>
<evidence type="ECO:0000313" key="8">
    <source>
        <dbReference type="Proteomes" id="UP000289340"/>
    </source>
</evidence>
<comment type="similarity">
    <text evidence="2">Belongs to the DODA-type extradiol aromatic ring-opening dioxygenase family.</text>
</comment>
<dbReference type="Proteomes" id="UP000289340">
    <property type="component" value="Chromosome 20"/>
</dbReference>
<proteinExistence type="inferred from homology"/>
<dbReference type="PANTHER" id="PTHR30096:SF14">
    <property type="entry name" value="AROMATIC RING-OPENING DIOXYGENASE, CATALYTIC PROTEIN"/>
    <property type="match status" value="1"/>
</dbReference>
<dbReference type="PIRSF" id="PIRSF006157">
    <property type="entry name" value="Doxgns_DODA"/>
    <property type="match status" value="1"/>
</dbReference>
<dbReference type="CDD" id="cd07363">
    <property type="entry name" value="45_DOPA_Dioxygenase"/>
    <property type="match status" value="1"/>
</dbReference>
<comment type="cofactor">
    <cofactor evidence="1">
        <name>Zn(2+)</name>
        <dbReference type="ChEBI" id="CHEBI:29105"/>
    </cofactor>
</comment>
<comment type="caution">
    <text evidence="7">The sequence shown here is derived from an EMBL/GenBank/DDBJ whole genome shotgun (WGS) entry which is preliminary data.</text>
</comment>
<dbReference type="GO" id="GO:0008270">
    <property type="term" value="F:zinc ion binding"/>
    <property type="evidence" value="ECO:0007669"/>
    <property type="project" value="InterPro"/>
</dbReference>
<sequence>MALKDTFFISHGSSTISIDDSIPAWEFLTSWKEVLPQRFSSILVISGHWDTDVPTVNVVDHNKTIYDYYGFPKVMYKVPKVSSTRGAPHVAKRVKELLEASGFSKVDEDRKGGHDHGAWVPLMLMYPVCQLSISSQRWSGSALHNLRAIGPRNSPTAPWALAFDSWLKNSLIEGRYEEVNKFDEKAPYAKLAHPWPDHFFPLHVAMGAAGENSKAKIVHHSWDAGSISCASFGFTAATS</sequence>
<keyword evidence="5" id="KW-0560">Oxidoreductase</keyword>
<dbReference type="AlphaFoldDB" id="A0A445F8L1"/>